<dbReference type="AlphaFoldDB" id="A0A919JM66"/>
<reference evidence="3" key="1">
    <citation type="submission" date="2021-01" db="EMBL/GenBank/DDBJ databases">
        <title>Whole genome shotgun sequence of Actinoplanes nipponensis NBRC 14063.</title>
        <authorList>
            <person name="Komaki H."/>
            <person name="Tamura T."/>
        </authorList>
    </citation>
    <scope>NUCLEOTIDE SEQUENCE</scope>
    <source>
        <strain evidence="3">NBRC 14063</strain>
    </source>
</reference>
<name>A0A919JM66_9ACTN</name>
<dbReference type="NCBIfam" id="NF009150">
    <property type="entry name" value="PRK12497.1-3"/>
    <property type="match status" value="1"/>
</dbReference>
<gene>
    <name evidence="3" type="primary">yraN</name>
    <name evidence="3" type="ORF">Ani05nite_68720</name>
</gene>
<dbReference type="NCBIfam" id="TIGR00252">
    <property type="entry name" value="YraN family protein"/>
    <property type="match status" value="1"/>
</dbReference>
<sequence length="119" mass="13489">MTTERRALGAYGERLAERHLRDQGLVVLARSWRCADGEVDLILRDGEDVVFCEVKTRRGDRFGTPAEAIGPAKVRRLRRLAARWLEQTAVRPREVRFDVVAVLPQPRGATVVEHVRAAF</sequence>
<keyword evidence="4" id="KW-1185">Reference proteome</keyword>
<evidence type="ECO:0000313" key="4">
    <source>
        <dbReference type="Proteomes" id="UP000647172"/>
    </source>
</evidence>
<comment type="caution">
    <text evidence="3">The sequence shown here is derived from an EMBL/GenBank/DDBJ whole genome shotgun (WGS) entry which is preliminary data.</text>
</comment>
<dbReference type="NCBIfam" id="NF009154">
    <property type="entry name" value="PRK12497.3-3"/>
    <property type="match status" value="1"/>
</dbReference>
<comment type="similarity">
    <text evidence="1 2">Belongs to the UPF0102 family.</text>
</comment>
<dbReference type="CDD" id="cd20736">
    <property type="entry name" value="PoNe_Nuclease"/>
    <property type="match status" value="1"/>
</dbReference>
<dbReference type="EMBL" id="BOMQ01000082">
    <property type="protein sequence ID" value="GIE53338.1"/>
    <property type="molecule type" value="Genomic_DNA"/>
</dbReference>
<organism evidence="3 4">
    <name type="scientific">Actinoplanes nipponensis</name>
    <dbReference type="NCBI Taxonomy" id="135950"/>
    <lineage>
        <taxon>Bacteria</taxon>
        <taxon>Bacillati</taxon>
        <taxon>Actinomycetota</taxon>
        <taxon>Actinomycetes</taxon>
        <taxon>Micromonosporales</taxon>
        <taxon>Micromonosporaceae</taxon>
        <taxon>Actinoplanes</taxon>
    </lineage>
</organism>
<dbReference type="RefSeq" id="WP_203775327.1">
    <property type="nucleotide sequence ID" value="NZ_BAAAYJ010000022.1"/>
</dbReference>
<dbReference type="GO" id="GO:0003676">
    <property type="term" value="F:nucleic acid binding"/>
    <property type="evidence" value="ECO:0007669"/>
    <property type="project" value="InterPro"/>
</dbReference>
<dbReference type="Gene3D" id="3.40.1350.10">
    <property type="match status" value="1"/>
</dbReference>
<accession>A0A919JM66</accession>
<evidence type="ECO:0000256" key="2">
    <source>
        <dbReference type="HAMAP-Rule" id="MF_00048"/>
    </source>
</evidence>
<dbReference type="InterPro" id="IPR011856">
    <property type="entry name" value="tRNA_endonuc-like_dom_sf"/>
</dbReference>
<protein>
    <recommendedName>
        <fullName evidence="2">UPF0102 protein Ani05nite_68720</fullName>
    </recommendedName>
</protein>
<dbReference type="InterPro" id="IPR011335">
    <property type="entry name" value="Restrct_endonuc-II-like"/>
</dbReference>
<dbReference type="Proteomes" id="UP000647172">
    <property type="component" value="Unassembled WGS sequence"/>
</dbReference>
<dbReference type="HAMAP" id="MF_00048">
    <property type="entry name" value="UPF0102"/>
    <property type="match status" value="1"/>
</dbReference>
<evidence type="ECO:0000313" key="3">
    <source>
        <dbReference type="EMBL" id="GIE53338.1"/>
    </source>
</evidence>
<dbReference type="Pfam" id="PF02021">
    <property type="entry name" value="UPF0102"/>
    <property type="match status" value="1"/>
</dbReference>
<dbReference type="PANTHER" id="PTHR34039">
    <property type="entry name" value="UPF0102 PROTEIN YRAN"/>
    <property type="match status" value="1"/>
</dbReference>
<evidence type="ECO:0000256" key="1">
    <source>
        <dbReference type="ARBA" id="ARBA00006738"/>
    </source>
</evidence>
<dbReference type="PANTHER" id="PTHR34039:SF1">
    <property type="entry name" value="UPF0102 PROTEIN YRAN"/>
    <property type="match status" value="1"/>
</dbReference>
<dbReference type="SUPFAM" id="SSF52980">
    <property type="entry name" value="Restriction endonuclease-like"/>
    <property type="match status" value="1"/>
</dbReference>
<proteinExistence type="inferred from homology"/>
<dbReference type="InterPro" id="IPR003509">
    <property type="entry name" value="UPF0102_YraN-like"/>
</dbReference>